<proteinExistence type="predicted"/>
<dbReference type="InterPro" id="IPR005625">
    <property type="entry name" value="PepSY-ass_TM"/>
</dbReference>
<evidence type="ECO:0000313" key="2">
    <source>
        <dbReference type="EMBL" id="POY38391.1"/>
    </source>
</evidence>
<feature type="transmembrane region" description="Helical" evidence="1">
    <location>
        <begin position="12"/>
        <end position="34"/>
    </location>
</feature>
<keyword evidence="1" id="KW-0472">Membrane</keyword>
<dbReference type="Proteomes" id="UP000236893">
    <property type="component" value="Unassembled WGS sequence"/>
</dbReference>
<dbReference type="PANTHER" id="PTHR34219">
    <property type="entry name" value="IRON-REGULATED INNER MEMBRANE PROTEIN-RELATED"/>
    <property type="match status" value="1"/>
</dbReference>
<keyword evidence="3" id="KW-1185">Reference proteome</keyword>
<feature type="transmembrane region" description="Helical" evidence="1">
    <location>
        <begin position="207"/>
        <end position="230"/>
    </location>
</feature>
<dbReference type="PANTHER" id="PTHR34219:SF6">
    <property type="entry name" value="BLR3280 PROTEIN"/>
    <property type="match status" value="1"/>
</dbReference>
<organism evidence="2 3">
    <name type="scientific">Solitalea longa</name>
    <dbReference type="NCBI Taxonomy" id="2079460"/>
    <lineage>
        <taxon>Bacteria</taxon>
        <taxon>Pseudomonadati</taxon>
        <taxon>Bacteroidota</taxon>
        <taxon>Sphingobacteriia</taxon>
        <taxon>Sphingobacteriales</taxon>
        <taxon>Sphingobacteriaceae</taxon>
        <taxon>Solitalea</taxon>
    </lineage>
</organism>
<evidence type="ECO:0008006" key="4">
    <source>
        <dbReference type="Google" id="ProtNLM"/>
    </source>
</evidence>
<dbReference type="Pfam" id="PF03929">
    <property type="entry name" value="PepSY_TM"/>
    <property type="match status" value="1"/>
</dbReference>
<name>A0A2S5A718_9SPHI</name>
<evidence type="ECO:0000256" key="1">
    <source>
        <dbReference type="SAM" id="Phobius"/>
    </source>
</evidence>
<keyword evidence="1" id="KW-0812">Transmembrane</keyword>
<dbReference type="AlphaFoldDB" id="A0A2S5A718"/>
<gene>
    <name evidence="2" type="ORF">C3K47_03050</name>
</gene>
<dbReference type="OrthoDB" id="9806195at2"/>
<feature type="transmembrane region" description="Helical" evidence="1">
    <location>
        <begin position="466"/>
        <end position="490"/>
    </location>
</feature>
<keyword evidence="1" id="KW-1133">Transmembrane helix</keyword>
<accession>A0A2S5A718</accession>
<feature type="transmembrane region" description="Helical" evidence="1">
    <location>
        <begin position="251"/>
        <end position="271"/>
    </location>
</feature>
<evidence type="ECO:0000313" key="3">
    <source>
        <dbReference type="Proteomes" id="UP000236893"/>
    </source>
</evidence>
<dbReference type="EMBL" id="PQVF01000002">
    <property type="protein sequence ID" value="POY38391.1"/>
    <property type="molecule type" value="Genomic_DNA"/>
</dbReference>
<protein>
    <recommendedName>
        <fullName evidence="4">PepSY domain-containing protein</fullName>
    </recommendedName>
</protein>
<sequence length="505" mass="57537">MIRKNIYKWHRMLSIIIAIPVIMWTLSGFMSPIMSSFKPKVKNQFLASKSIDLSKVKVSLDSALLKNRIECISNFRLVELDGKIYYQIRKVADNRLTYIDAQSAAIDSAAAENYAMKIAKQFLGDSTAKVTGVSFIQNFDEEYLDNNRLLPVYRVDFNRYDNTRLYVDPASDRMGLATNDSRAAFSIFFRNFHSWQFLEKLGPFRSAVLVFLAGISFITAVMGIYIVCITKSKKVNSSNSSLKYRRLHRQIGIIASITMLMFTFSGAYRAFVKLEPDTRQLYSINDEFKAAHLSFSFDSIAKRYSVKNVSLAKLNGTNYLRIVSPPNATNAECHKKDKDASQHHMEMKSLPDVIQYVSITDLKELPDGEEAFAKNMACNFSRQSPENIISVTSVTAFDDDYSMMNKRLPVYKVQFNANNNERWYVETSSGKLATKVNDVDARERFSFSKLHMFHFSHGMGKSTRDLLLVFAALVNLLAALTGTVLLVIWYKKKKPKVKLQPKTIS</sequence>
<reference evidence="2 3" key="1">
    <citation type="submission" date="2018-01" db="EMBL/GenBank/DDBJ databases">
        <authorList>
            <person name="Gaut B.S."/>
            <person name="Morton B.R."/>
            <person name="Clegg M.T."/>
            <person name="Duvall M.R."/>
        </authorList>
    </citation>
    <scope>NUCLEOTIDE SEQUENCE [LARGE SCALE GENOMIC DNA]</scope>
    <source>
        <strain evidence="2 3">HR-AV</strain>
    </source>
</reference>
<comment type="caution">
    <text evidence="2">The sequence shown here is derived from an EMBL/GenBank/DDBJ whole genome shotgun (WGS) entry which is preliminary data.</text>
</comment>